<proteinExistence type="predicted"/>
<protein>
    <submittedName>
        <fullName evidence="1">11542_t:CDS:1</fullName>
    </submittedName>
</protein>
<dbReference type="AlphaFoldDB" id="A0A9N9KE80"/>
<feature type="non-terminal residue" evidence="1">
    <location>
        <position position="75"/>
    </location>
</feature>
<keyword evidence="2" id="KW-1185">Reference proteome</keyword>
<dbReference type="EMBL" id="CAJVPZ010104302">
    <property type="protein sequence ID" value="CAG8823781.1"/>
    <property type="molecule type" value="Genomic_DNA"/>
</dbReference>
<organism evidence="1 2">
    <name type="scientific">Racocetra fulgida</name>
    <dbReference type="NCBI Taxonomy" id="60492"/>
    <lineage>
        <taxon>Eukaryota</taxon>
        <taxon>Fungi</taxon>
        <taxon>Fungi incertae sedis</taxon>
        <taxon>Mucoromycota</taxon>
        <taxon>Glomeromycotina</taxon>
        <taxon>Glomeromycetes</taxon>
        <taxon>Diversisporales</taxon>
        <taxon>Gigasporaceae</taxon>
        <taxon>Racocetra</taxon>
    </lineage>
</organism>
<accession>A0A9N9KE80</accession>
<name>A0A9N9KE80_9GLOM</name>
<reference evidence="1" key="1">
    <citation type="submission" date="2021-06" db="EMBL/GenBank/DDBJ databases">
        <authorList>
            <person name="Kallberg Y."/>
            <person name="Tangrot J."/>
            <person name="Rosling A."/>
        </authorList>
    </citation>
    <scope>NUCLEOTIDE SEQUENCE</scope>
    <source>
        <strain evidence="1">IN212</strain>
    </source>
</reference>
<feature type="non-terminal residue" evidence="1">
    <location>
        <position position="1"/>
    </location>
</feature>
<evidence type="ECO:0000313" key="1">
    <source>
        <dbReference type="EMBL" id="CAG8823781.1"/>
    </source>
</evidence>
<comment type="caution">
    <text evidence="1">The sequence shown here is derived from an EMBL/GenBank/DDBJ whole genome shotgun (WGS) entry which is preliminary data.</text>
</comment>
<evidence type="ECO:0000313" key="2">
    <source>
        <dbReference type="Proteomes" id="UP000789396"/>
    </source>
</evidence>
<dbReference type="Proteomes" id="UP000789396">
    <property type="component" value="Unassembled WGS sequence"/>
</dbReference>
<sequence>DEIFGKFLNESEKLRELTNQILTVLNQVWSSSKWKTCKESQLSLINEGSYVSKVLSPLINIIISDLSVDSDIWEI</sequence>
<gene>
    <name evidence="1" type="ORF">RFULGI_LOCUS19867</name>
</gene>